<proteinExistence type="predicted"/>
<accession>A0A0E9T0G0</accession>
<name>A0A0E9T0G0_ANGAN</name>
<evidence type="ECO:0000313" key="1">
    <source>
        <dbReference type="EMBL" id="JAH46405.1"/>
    </source>
</evidence>
<dbReference type="AlphaFoldDB" id="A0A0E9T0G0"/>
<sequence>MAYSDINLAHVYTVQLLSSVIYQYYQIYTTGLHISFETTFI</sequence>
<dbReference type="EMBL" id="GBXM01062172">
    <property type="protein sequence ID" value="JAH46405.1"/>
    <property type="molecule type" value="Transcribed_RNA"/>
</dbReference>
<reference evidence="1" key="1">
    <citation type="submission" date="2014-11" db="EMBL/GenBank/DDBJ databases">
        <authorList>
            <person name="Amaro Gonzalez C."/>
        </authorList>
    </citation>
    <scope>NUCLEOTIDE SEQUENCE</scope>
</reference>
<protein>
    <submittedName>
        <fullName evidence="1">Uncharacterized protein</fullName>
    </submittedName>
</protein>
<organism evidence="1">
    <name type="scientific">Anguilla anguilla</name>
    <name type="common">European freshwater eel</name>
    <name type="synonym">Muraena anguilla</name>
    <dbReference type="NCBI Taxonomy" id="7936"/>
    <lineage>
        <taxon>Eukaryota</taxon>
        <taxon>Metazoa</taxon>
        <taxon>Chordata</taxon>
        <taxon>Craniata</taxon>
        <taxon>Vertebrata</taxon>
        <taxon>Euteleostomi</taxon>
        <taxon>Actinopterygii</taxon>
        <taxon>Neopterygii</taxon>
        <taxon>Teleostei</taxon>
        <taxon>Anguilliformes</taxon>
        <taxon>Anguillidae</taxon>
        <taxon>Anguilla</taxon>
    </lineage>
</organism>
<reference evidence="1" key="2">
    <citation type="journal article" date="2015" name="Fish Shellfish Immunol.">
        <title>Early steps in the European eel (Anguilla anguilla)-Vibrio vulnificus interaction in the gills: Role of the RtxA13 toxin.</title>
        <authorList>
            <person name="Callol A."/>
            <person name="Pajuelo D."/>
            <person name="Ebbesson L."/>
            <person name="Teles M."/>
            <person name="MacKenzie S."/>
            <person name="Amaro C."/>
        </authorList>
    </citation>
    <scope>NUCLEOTIDE SEQUENCE</scope>
</reference>